<organism evidence="7 8">
    <name type="scientific">Candidatus Cryptobacteroides merdipullorum</name>
    <dbReference type="NCBI Taxonomy" id="2840771"/>
    <lineage>
        <taxon>Bacteria</taxon>
        <taxon>Pseudomonadati</taxon>
        <taxon>Bacteroidota</taxon>
        <taxon>Bacteroidia</taxon>
        <taxon>Bacteroidales</taxon>
        <taxon>Candidatus Cryptobacteroides</taxon>
    </lineage>
</organism>
<dbReference type="PANTHER" id="PTHR33823:SF2">
    <property type="entry name" value="RNA POLYMERASE-BINDING TRANSCRIPTION FACTOR DKSA"/>
    <property type="match status" value="1"/>
</dbReference>
<evidence type="ECO:0000256" key="2">
    <source>
        <dbReference type="ARBA" id="ARBA00022771"/>
    </source>
</evidence>
<sequence>MAEETIKNTAPVEKTRYSDAELAEFKAIIEDKLAKAKAEYNTLREVIIHNGTNDIEDTSPSFKTVEDDGANQLSKEEASQMAQRQYKFIQNLEAALVRIENKTYGICRATGKLIPKERLKRVPHATLTVEAKEMMAKTGRK</sequence>
<dbReference type="SUPFAM" id="SSF57716">
    <property type="entry name" value="Glucocorticoid receptor-like (DNA-binding domain)"/>
    <property type="match status" value="1"/>
</dbReference>
<dbReference type="AlphaFoldDB" id="A0A9D1KGI3"/>
<gene>
    <name evidence="7" type="ORF">IAC35_02550</name>
</gene>
<comment type="caution">
    <text evidence="7">The sequence shown here is derived from an EMBL/GenBank/DDBJ whole genome shotgun (WGS) entry which is preliminary data.</text>
</comment>
<keyword evidence="3" id="KW-0862">Zinc</keyword>
<evidence type="ECO:0000259" key="6">
    <source>
        <dbReference type="Pfam" id="PF01258"/>
    </source>
</evidence>
<protein>
    <submittedName>
        <fullName evidence="7">TraR/DksA C4-type zinc finger protein</fullName>
    </submittedName>
</protein>
<reference evidence="7" key="2">
    <citation type="journal article" date="2021" name="PeerJ">
        <title>Extensive microbial diversity within the chicken gut microbiome revealed by metagenomics and culture.</title>
        <authorList>
            <person name="Gilroy R."/>
            <person name="Ravi A."/>
            <person name="Getino M."/>
            <person name="Pursley I."/>
            <person name="Horton D.L."/>
            <person name="Alikhan N.F."/>
            <person name="Baker D."/>
            <person name="Gharbi K."/>
            <person name="Hall N."/>
            <person name="Watson M."/>
            <person name="Adriaenssens E.M."/>
            <person name="Foster-Nyarko E."/>
            <person name="Jarju S."/>
            <person name="Secka A."/>
            <person name="Antonio M."/>
            <person name="Oren A."/>
            <person name="Chaudhuri R.R."/>
            <person name="La Ragione R."/>
            <person name="Hildebrand F."/>
            <person name="Pallen M.J."/>
        </authorList>
    </citation>
    <scope>NUCLEOTIDE SEQUENCE</scope>
    <source>
        <strain evidence="7">ChiHecec2B26-709</strain>
    </source>
</reference>
<feature type="domain" description="Zinc finger DksA/TraR C4-type" evidence="6">
    <location>
        <begin position="103"/>
        <end position="132"/>
    </location>
</feature>
<dbReference type="PROSITE" id="PS51128">
    <property type="entry name" value="ZF_DKSA_2"/>
    <property type="match status" value="1"/>
</dbReference>
<reference evidence="7" key="1">
    <citation type="submission" date="2020-10" db="EMBL/GenBank/DDBJ databases">
        <authorList>
            <person name="Gilroy R."/>
        </authorList>
    </citation>
    <scope>NUCLEOTIDE SEQUENCE</scope>
    <source>
        <strain evidence="7">ChiHecec2B26-709</strain>
    </source>
</reference>
<dbReference type="InterPro" id="IPR000962">
    <property type="entry name" value="Znf_DskA_TraR"/>
</dbReference>
<dbReference type="Pfam" id="PF01258">
    <property type="entry name" value="zf-dskA_traR"/>
    <property type="match status" value="1"/>
</dbReference>
<feature type="region of interest" description="Disordered" evidence="5">
    <location>
        <begin position="54"/>
        <end position="77"/>
    </location>
</feature>
<name>A0A9D1KGI3_9BACT</name>
<evidence type="ECO:0000256" key="3">
    <source>
        <dbReference type="ARBA" id="ARBA00022833"/>
    </source>
</evidence>
<evidence type="ECO:0000313" key="8">
    <source>
        <dbReference type="Proteomes" id="UP000886881"/>
    </source>
</evidence>
<accession>A0A9D1KGI3</accession>
<dbReference type="EMBL" id="DVLC01000049">
    <property type="protein sequence ID" value="HIT46721.1"/>
    <property type="molecule type" value="Genomic_DNA"/>
</dbReference>
<keyword evidence="1" id="KW-0479">Metal-binding</keyword>
<dbReference type="Gene3D" id="1.20.120.910">
    <property type="entry name" value="DksA, coiled-coil domain"/>
    <property type="match status" value="1"/>
</dbReference>
<evidence type="ECO:0000256" key="1">
    <source>
        <dbReference type="ARBA" id="ARBA00022723"/>
    </source>
</evidence>
<dbReference type="GO" id="GO:0008270">
    <property type="term" value="F:zinc ion binding"/>
    <property type="evidence" value="ECO:0007669"/>
    <property type="project" value="UniProtKB-KW"/>
</dbReference>
<evidence type="ECO:0000256" key="5">
    <source>
        <dbReference type="SAM" id="MobiDB-lite"/>
    </source>
</evidence>
<dbReference type="InterPro" id="IPR037187">
    <property type="entry name" value="DnaK_N"/>
</dbReference>
<dbReference type="SUPFAM" id="SSF109635">
    <property type="entry name" value="DnaK suppressor protein DksA, alpha-hairpin domain"/>
    <property type="match status" value="1"/>
</dbReference>
<keyword evidence="2" id="KW-0863">Zinc-finger</keyword>
<dbReference type="Proteomes" id="UP000886881">
    <property type="component" value="Unassembled WGS sequence"/>
</dbReference>
<evidence type="ECO:0000313" key="7">
    <source>
        <dbReference type="EMBL" id="HIT46721.1"/>
    </source>
</evidence>
<feature type="zinc finger region" description="dksA C4-type" evidence="4">
    <location>
        <begin position="107"/>
        <end position="131"/>
    </location>
</feature>
<evidence type="ECO:0000256" key="4">
    <source>
        <dbReference type="PROSITE-ProRule" id="PRU00510"/>
    </source>
</evidence>
<dbReference type="PANTHER" id="PTHR33823">
    <property type="entry name" value="RNA POLYMERASE-BINDING TRANSCRIPTION FACTOR DKSA-RELATED"/>
    <property type="match status" value="1"/>
</dbReference>
<proteinExistence type="predicted"/>